<dbReference type="InterPro" id="IPR052159">
    <property type="entry name" value="Competence_DNA_uptake"/>
</dbReference>
<feature type="transmembrane region" description="Helical" evidence="6">
    <location>
        <begin position="52"/>
        <end position="70"/>
    </location>
</feature>
<feature type="domain" description="Metallo-beta-lactamase" evidence="7">
    <location>
        <begin position="520"/>
        <end position="718"/>
    </location>
</feature>
<dbReference type="Pfam" id="PF13567">
    <property type="entry name" value="DUF4131"/>
    <property type="match status" value="1"/>
</dbReference>
<evidence type="ECO:0000313" key="9">
    <source>
        <dbReference type="Proteomes" id="UP000469523"/>
    </source>
</evidence>
<dbReference type="SUPFAM" id="SSF56281">
    <property type="entry name" value="Metallo-hydrolase/oxidoreductase"/>
    <property type="match status" value="1"/>
</dbReference>
<dbReference type="Pfam" id="PF00753">
    <property type="entry name" value="Lactamase_B"/>
    <property type="match status" value="1"/>
</dbReference>
<feature type="transmembrane region" description="Helical" evidence="6">
    <location>
        <begin position="267"/>
        <end position="283"/>
    </location>
</feature>
<evidence type="ECO:0000313" key="8">
    <source>
        <dbReference type="EMBL" id="MSU02919.1"/>
    </source>
</evidence>
<name>A0A6N7XLK2_9FIRM</name>
<gene>
    <name evidence="8" type="ORF">FYJ83_15760</name>
</gene>
<keyword evidence="2" id="KW-1003">Cell membrane</keyword>
<comment type="subcellular location">
    <subcellularLocation>
        <location evidence="1">Cell membrane</location>
        <topology evidence="1">Multi-pass membrane protein</topology>
    </subcellularLocation>
</comment>
<proteinExistence type="predicted"/>
<dbReference type="GO" id="GO:0005886">
    <property type="term" value="C:plasma membrane"/>
    <property type="evidence" value="ECO:0007669"/>
    <property type="project" value="UniProtKB-SubCell"/>
</dbReference>
<keyword evidence="4 6" id="KW-1133">Transmembrane helix</keyword>
<protein>
    <submittedName>
        <fullName evidence="8">DNA internalization-related competence protein ComEC/Rec2</fullName>
    </submittedName>
</protein>
<dbReference type="PANTHER" id="PTHR30619:SF1">
    <property type="entry name" value="RECOMBINATION PROTEIN 2"/>
    <property type="match status" value="1"/>
</dbReference>
<sequence>MKRPFVFITIPFILGIVFSYYLEIRLMTIFIFLFFILILYIINFSKDKSNNIFLLFILFTFGIILAKYNLNNSFLISKEGEEFLLSGIVDDIVWKEEEEGKYIVKINRVGNFIIKEKTVLKIRGDKQVSLGDKLIFKGKINVPLENTNPMLFNYKRSLLSNKLYTTININDYSILEIEKNDIPLKYKMKLKFKERIENLFNSNLSEENSSLMESIVLGEYNYLDEENISKYRDLGLAHILAVSGLHIGIISSFLVYIFSHLGIKRKINIFMTLIIIWFYGYLIGFPPSLLRANIMFSIIFIGQAMAEPYDSINSLFFAMFILLIINPMWIFNLGFQLSFLASFSIIYFTPKIKHIFYLYKNKLTYTLSGLLAVQIGLFPVQAYYFNKISVIGIFANLIIAPILSFSLIIGAIMIGLSYSLDVFIPFLGKILNLILSVQFRLIDILYKFPFGIIKYHSPNIGEFILYYIFIFTLFKVIKVNKISFKLQRVIIYYLVFFLVFNFLVLLNDKSINIHFIDVGQGDGILIQTNRDNYLVDTGGNIMDSFDIGKNITLPYLEKIGVTKIKGVFITHFDEDHCKSLPLLMENIKIKNILASYENHGNKIYDEMKNKNIPIKILKENDLIYLDNNTYIKVLSPNENIVRNGFSENNKSLVFILSNYNKNILFTGDIEKEVELELSSKIEDNIDIIKVPHHGSNTSSTDELLEVIQPYTAIISVGRNNFYGHPRNEVLERYISYGTEIYRTDTMGRIKVVLNKGDIKIESFIKEKPDLIDFLNTNFFYIIFYIIYYLLSYILIKFYLYLEGEPKINEL</sequence>
<dbReference type="InterPro" id="IPR004477">
    <property type="entry name" value="ComEC_N"/>
</dbReference>
<feature type="transmembrane region" description="Helical" evidence="6">
    <location>
        <begin position="313"/>
        <end position="331"/>
    </location>
</feature>
<dbReference type="GO" id="GO:0030420">
    <property type="term" value="P:establishment of competence for transformation"/>
    <property type="evidence" value="ECO:0007669"/>
    <property type="project" value="InterPro"/>
</dbReference>
<evidence type="ECO:0000256" key="4">
    <source>
        <dbReference type="ARBA" id="ARBA00022989"/>
    </source>
</evidence>
<keyword evidence="5 6" id="KW-0472">Membrane</keyword>
<reference evidence="8 9" key="1">
    <citation type="submission" date="2019-09" db="EMBL/GenBank/DDBJ databases">
        <title>In-depth cultivation of the pig gut microbiome towards novel bacterial diversity and tailored functional studies.</title>
        <authorList>
            <person name="Wylensek D."/>
            <person name="Hitch T.C.A."/>
            <person name="Clavel T."/>
        </authorList>
    </citation>
    <scope>NUCLEOTIDE SEQUENCE [LARGE SCALE GENOMIC DNA]</scope>
    <source>
        <strain evidence="8 9">WCA3-693-APC-4?</strain>
    </source>
</reference>
<dbReference type="NCBIfam" id="TIGR00360">
    <property type="entry name" value="ComEC_N-term"/>
    <property type="match status" value="1"/>
</dbReference>
<organism evidence="8 9">
    <name type="scientific">Tissierella pigra</name>
    <dbReference type="NCBI Taxonomy" id="2607614"/>
    <lineage>
        <taxon>Bacteria</taxon>
        <taxon>Bacillati</taxon>
        <taxon>Bacillota</taxon>
        <taxon>Tissierellia</taxon>
        <taxon>Tissierellales</taxon>
        <taxon>Tissierellaceae</taxon>
        <taxon>Tissierella</taxon>
    </lineage>
</organism>
<feature type="transmembrane region" description="Helical" evidence="6">
    <location>
        <begin position="390"/>
        <end position="418"/>
    </location>
</feature>
<evidence type="ECO:0000256" key="6">
    <source>
        <dbReference type="SAM" id="Phobius"/>
    </source>
</evidence>
<accession>A0A6N7XLK2</accession>
<dbReference type="InterPro" id="IPR004797">
    <property type="entry name" value="Competence_ComEC/Rec2"/>
</dbReference>
<dbReference type="PANTHER" id="PTHR30619">
    <property type="entry name" value="DNA INTERNALIZATION/COMPETENCE PROTEIN COMEC/REC2"/>
    <property type="match status" value="1"/>
</dbReference>
<dbReference type="EMBL" id="VUNQ01000047">
    <property type="protein sequence ID" value="MSU02919.1"/>
    <property type="molecule type" value="Genomic_DNA"/>
</dbReference>
<dbReference type="SMART" id="SM00849">
    <property type="entry name" value="Lactamase_B"/>
    <property type="match status" value="1"/>
</dbReference>
<feature type="transmembrane region" description="Helical" evidence="6">
    <location>
        <begin position="460"/>
        <end position="477"/>
    </location>
</feature>
<feature type="transmembrane region" description="Helical" evidence="6">
    <location>
        <begin position="778"/>
        <end position="801"/>
    </location>
</feature>
<keyword evidence="3 6" id="KW-0812">Transmembrane</keyword>
<evidence type="ECO:0000256" key="3">
    <source>
        <dbReference type="ARBA" id="ARBA00022692"/>
    </source>
</evidence>
<comment type="caution">
    <text evidence="8">The sequence shown here is derived from an EMBL/GenBank/DDBJ whole genome shotgun (WGS) entry which is preliminary data.</text>
</comment>
<feature type="transmembrane region" description="Helical" evidence="6">
    <location>
        <begin position="5"/>
        <end position="22"/>
    </location>
</feature>
<dbReference type="InterPro" id="IPR025405">
    <property type="entry name" value="DUF4131"/>
</dbReference>
<feature type="transmembrane region" description="Helical" evidence="6">
    <location>
        <begin position="363"/>
        <end position="384"/>
    </location>
</feature>
<dbReference type="InterPro" id="IPR035681">
    <property type="entry name" value="ComA-like_MBL"/>
</dbReference>
<feature type="transmembrane region" description="Helical" evidence="6">
    <location>
        <begin position="236"/>
        <end position="258"/>
    </location>
</feature>
<keyword evidence="9" id="KW-1185">Reference proteome</keyword>
<evidence type="ECO:0000259" key="7">
    <source>
        <dbReference type="SMART" id="SM00849"/>
    </source>
</evidence>
<dbReference type="InterPro" id="IPR001279">
    <property type="entry name" value="Metallo-B-lactamas"/>
</dbReference>
<feature type="transmembrane region" description="Helical" evidence="6">
    <location>
        <begin position="489"/>
        <end position="506"/>
    </location>
</feature>
<evidence type="ECO:0000256" key="1">
    <source>
        <dbReference type="ARBA" id="ARBA00004651"/>
    </source>
</evidence>
<evidence type="ECO:0000256" key="5">
    <source>
        <dbReference type="ARBA" id="ARBA00023136"/>
    </source>
</evidence>
<dbReference type="Proteomes" id="UP000469523">
    <property type="component" value="Unassembled WGS sequence"/>
</dbReference>
<dbReference type="AlphaFoldDB" id="A0A6N7XLK2"/>
<dbReference type="RefSeq" id="WP_154442208.1">
    <property type="nucleotide sequence ID" value="NZ_VUNQ01000047.1"/>
</dbReference>
<dbReference type="Pfam" id="PF03772">
    <property type="entry name" value="Competence"/>
    <property type="match status" value="1"/>
</dbReference>
<feature type="transmembrane region" description="Helical" evidence="6">
    <location>
        <begin position="28"/>
        <end position="45"/>
    </location>
</feature>
<dbReference type="Gene3D" id="3.60.15.10">
    <property type="entry name" value="Ribonuclease Z/Hydroxyacylglutathione hydrolase-like"/>
    <property type="match status" value="1"/>
</dbReference>
<dbReference type="InterPro" id="IPR036866">
    <property type="entry name" value="RibonucZ/Hydroxyglut_hydro"/>
</dbReference>
<dbReference type="NCBIfam" id="TIGR00361">
    <property type="entry name" value="ComEC_Rec2"/>
    <property type="match status" value="1"/>
</dbReference>
<dbReference type="CDD" id="cd07731">
    <property type="entry name" value="ComA-like_MBL-fold"/>
    <property type="match status" value="1"/>
</dbReference>
<evidence type="ECO:0000256" key="2">
    <source>
        <dbReference type="ARBA" id="ARBA00022475"/>
    </source>
</evidence>